<evidence type="ECO:0000256" key="3">
    <source>
        <dbReference type="ARBA" id="ARBA00022448"/>
    </source>
</evidence>
<protein>
    <recommendedName>
        <fullName evidence="8">Probable membrane transporter protein</fullName>
    </recommendedName>
</protein>
<gene>
    <name evidence="9" type="ORF">SAMN04489742_2738</name>
</gene>
<evidence type="ECO:0000256" key="1">
    <source>
        <dbReference type="ARBA" id="ARBA00004651"/>
    </source>
</evidence>
<feature type="transmembrane region" description="Helical" evidence="8">
    <location>
        <begin position="217"/>
        <end position="238"/>
    </location>
</feature>
<reference evidence="9 10" key="1">
    <citation type="submission" date="2016-10" db="EMBL/GenBank/DDBJ databases">
        <authorList>
            <person name="de Groot N.N."/>
        </authorList>
    </citation>
    <scope>NUCLEOTIDE SEQUENCE [LARGE SCALE GENOMIC DNA]</scope>
    <source>
        <strain evidence="9 10">DSM 20117</strain>
    </source>
</reference>
<keyword evidence="6 8" id="KW-1133">Transmembrane helix</keyword>
<evidence type="ECO:0000256" key="2">
    <source>
        <dbReference type="ARBA" id="ARBA00009142"/>
    </source>
</evidence>
<accession>A0A1H1E391</accession>
<keyword evidence="3" id="KW-0813">Transport</keyword>
<dbReference type="PANTHER" id="PTHR30269:SF37">
    <property type="entry name" value="MEMBRANE TRANSPORTER PROTEIN"/>
    <property type="match status" value="1"/>
</dbReference>
<dbReference type="STRING" id="37928.SAMN04489742_2738"/>
<dbReference type="Pfam" id="PF01925">
    <property type="entry name" value="TauE"/>
    <property type="match status" value="1"/>
</dbReference>
<keyword evidence="5 8" id="KW-0812">Transmembrane</keyword>
<dbReference type="RefSeq" id="WP_074700927.1">
    <property type="nucleotide sequence ID" value="NZ_CP018863.1"/>
</dbReference>
<comment type="similarity">
    <text evidence="2 8">Belongs to the 4-toluene sulfonate uptake permease (TSUP) (TC 2.A.102) family.</text>
</comment>
<organism evidence="9 10">
    <name type="scientific">Crystallibacter crystallopoietes</name>
    <dbReference type="NCBI Taxonomy" id="37928"/>
    <lineage>
        <taxon>Bacteria</taxon>
        <taxon>Bacillati</taxon>
        <taxon>Actinomycetota</taxon>
        <taxon>Actinomycetes</taxon>
        <taxon>Micrococcales</taxon>
        <taxon>Micrococcaceae</taxon>
        <taxon>Crystallibacter</taxon>
    </lineage>
</organism>
<evidence type="ECO:0000313" key="9">
    <source>
        <dbReference type="EMBL" id="SDQ83070.1"/>
    </source>
</evidence>
<feature type="transmembrane region" description="Helical" evidence="8">
    <location>
        <begin position="72"/>
        <end position="90"/>
    </location>
</feature>
<feature type="transmembrane region" description="Helical" evidence="8">
    <location>
        <begin position="41"/>
        <end position="60"/>
    </location>
</feature>
<dbReference type="AlphaFoldDB" id="A0A1H1E391"/>
<dbReference type="KEGG" id="acry:AC20117_03755"/>
<feature type="transmembrane region" description="Helical" evidence="8">
    <location>
        <begin position="187"/>
        <end position="205"/>
    </location>
</feature>
<dbReference type="GO" id="GO:0005886">
    <property type="term" value="C:plasma membrane"/>
    <property type="evidence" value="ECO:0007669"/>
    <property type="project" value="UniProtKB-SubCell"/>
</dbReference>
<keyword evidence="7 8" id="KW-0472">Membrane</keyword>
<evidence type="ECO:0000256" key="7">
    <source>
        <dbReference type="ARBA" id="ARBA00023136"/>
    </source>
</evidence>
<dbReference type="InterPro" id="IPR052017">
    <property type="entry name" value="TSUP"/>
</dbReference>
<proteinExistence type="inferred from homology"/>
<evidence type="ECO:0000256" key="6">
    <source>
        <dbReference type="ARBA" id="ARBA00022989"/>
    </source>
</evidence>
<sequence>MTPAEYALIAVAVFAAAGLQSSIGFGMGMLAAPVIALVDPALLPASIIILALMLTTMVTARERAHLDLKGAGWALVGRIPGSLFGAWLVVVLPGEGLAWLVAAAVLLGVVLAFFGWSPFPGRANLIAAGAASGVMGTSTSIGGAPMALVWQGQQGARLRGTMSAFFMVGSAVSLVALAAAGQVTSEVLILTAWMVPAALAGYVVSRYTNRFLDRRRLRLAALSAAGFGAVLLVGRLLLG</sequence>
<dbReference type="InterPro" id="IPR002781">
    <property type="entry name" value="TM_pro_TauE-like"/>
</dbReference>
<dbReference type="Proteomes" id="UP000181917">
    <property type="component" value="Unassembled WGS sequence"/>
</dbReference>
<name>A0A1H1E391_9MICC</name>
<dbReference type="PANTHER" id="PTHR30269">
    <property type="entry name" value="TRANSMEMBRANE PROTEIN YFCA"/>
    <property type="match status" value="1"/>
</dbReference>
<keyword evidence="10" id="KW-1185">Reference proteome</keyword>
<feature type="transmembrane region" description="Helical" evidence="8">
    <location>
        <begin position="96"/>
        <end position="116"/>
    </location>
</feature>
<evidence type="ECO:0000256" key="8">
    <source>
        <dbReference type="RuleBase" id="RU363041"/>
    </source>
</evidence>
<evidence type="ECO:0000256" key="5">
    <source>
        <dbReference type="ARBA" id="ARBA00022692"/>
    </source>
</evidence>
<comment type="subcellular location">
    <subcellularLocation>
        <location evidence="1 8">Cell membrane</location>
        <topology evidence="1 8">Multi-pass membrane protein</topology>
    </subcellularLocation>
</comment>
<evidence type="ECO:0000256" key="4">
    <source>
        <dbReference type="ARBA" id="ARBA00022475"/>
    </source>
</evidence>
<dbReference type="OrthoDB" id="5472127at2"/>
<feature type="transmembrane region" description="Helical" evidence="8">
    <location>
        <begin position="164"/>
        <end position="181"/>
    </location>
</feature>
<dbReference type="EMBL" id="FNKH01000002">
    <property type="protein sequence ID" value="SDQ83070.1"/>
    <property type="molecule type" value="Genomic_DNA"/>
</dbReference>
<keyword evidence="4 8" id="KW-1003">Cell membrane</keyword>
<evidence type="ECO:0000313" key="10">
    <source>
        <dbReference type="Proteomes" id="UP000181917"/>
    </source>
</evidence>